<comment type="caution">
    <text evidence="2">The sequence shown here is derived from an EMBL/GenBank/DDBJ whole genome shotgun (WGS) entry which is preliminary data.</text>
</comment>
<dbReference type="GO" id="GO:0006508">
    <property type="term" value="P:proteolysis"/>
    <property type="evidence" value="ECO:0007669"/>
    <property type="project" value="InterPro"/>
</dbReference>
<keyword evidence="3" id="KW-1185">Reference proteome</keyword>
<accession>A0A2G4YQY8</accession>
<dbReference type="PROSITE" id="PS51365">
    <property type="entry name" value="RENAL_DIPEPTIDASE_2"/>
    <property type="match status" value="1"/>
</dbReference>
<dbReference type="RefSeq" id="WP_099472966.1">
    <property type="nucleotide sequence ID" value="NZ_PDEM01000023.1"/>
</dbReference>
<dbReference type="GO" id="GO:0070573">
    <property type="term" value="F:metallodipeptidase activity"/>
    <property type="evidence" value="ECO:0007669"/>
    <property type="project" value="InterPro"/>
</dbReference>
<proteinExistence type="predicted"/>
<name>A0A2G4YQY8_9PROT</name>
<evidence type="ECO:0000313" key="2">
    <source>
        <dbReference type="EMBL" id="PHZ84707.1"/>
    </source>
</evidence>
<dbReference type="Pfam" id="PF01244">
    <property type="entry name" value="Peptidase_M19"/>
    <property type="match status" value="1"/>
</dbReference>
<dbReference type="InterPro" id="IPR008257">
    <property type="entry name" value="Pept_M19"/>
</dbReference>
<dbReference type="PANTHER" id="PTHR10443:SF12">
    <property type="entry name" value="DIPEPTIDASE"/>
    <property type="match status" value="1"/>
</dbReference>
<protein>
    <recommendedName>
        <fullName evidence="4">Dipeptidase</fullName>
    </recommendedName>
</protein>
<evidence type="ECO:0000313" key="3">
    <source>
        <dbReference type="Proteomes" id="UP000229730"/>
    </source>
</evidence>
<gene>
    <name evidence="2" type="ORF">CRD36_10495</name>
</gene>
<dbReference type="OrthoDB" id="9804920at2"/>
<feature type="chain" id="PRO_5013734159" description="Dipeptidase" evidence="1">
    <location>
        <begin position="31"/>
        <end position="362"/>
    </location>
</feature>
<dbReference type="AlphaFoldDB" id="A0A2G4YQY8"/>
<dbReference type="Gene3D" id="3.20.20.140">
    <property type="entry name" value="Metal-dependent hydrolases"/>
    <property type="match status" value="1"/>
</dbReference>
<dbReference type="Proteomes" id="UP000229730">
    <property type="component" value="Unassembled WGS sequence"/>
</dbReference>
<reference evidence="2 3" key="1">
    <citation type="submission" date="2017-10" db="EMBL/GenBank/DDBJ databases">
        <title>Frigbacter circumglobatus gen. nov. sp. nov., isolated from sediment cultured in situ.</title>
        <authorList>
            <person name="Zhao Z."/>
        </authorList>
    </citation>
    <scope>NUCLEOTIDE SEQUENCE [LARGE SCALE GENOMIC DNA]</scope>
    <source>
        <strain evidence="2 3">ZYL</strain>
    </source>
</reference>
<feature type="signal peptide" evidence="1">
    <location>
        <begin position="1"/>
        <end position="30"/>
    </location>
</feature>
<organism evidence="2 3">
    <name type="scientific">Paremcibacter congregatus</name>
    <dbReference type="NCBI Taxonomy" id="2043170"/>
    <lineage>
        <taxon>Bacteria</taxon>
        <taxon>Pseudomonadati</taxon>
        <taxon>Pseudomonadota</taxon>
        <taxon>Alphaproteobacteria</taxon>
        <taxon>Emcibacterales</taxon>
        <taxon>Emcibacteraceae</taxon>
        <taxon>Paremcibacter</taxon>
    </lineage>
</organism>
<evidence type="ECO:0000256" key="1">
    <source>
        <dbReference type="SAM" id="SignalP"/>
    </source>
</evidence>
<dbReference type="PANTHER" id="PTHR10443">
    <property type="entry name" value="MICROSOMAL DIPEPTIDASE"/>
    <property type="match status" value="1"/>
</dbReference>
<dbReference type="SUPFAM" id="SSF51556">
    <property type="entry name" value="Metallo-dependent hydrolases"/>
    <property type="match status" value="1"/>
</dbReference>
<dbReference type="InterPro" id="IPR032466">
    <property type="entry name" value="Metal_Hydrolase"/>
</dbReference>
<dbReference type="PROSITE" id="PS51318">
    <property type="entry name" value="TAT"/>
    <property type="match status" value="1"/>
</dbReference>
<dbReference type="EMBL" id="PDEM01000023">
    <property type="protein sequence ID" value="PHZ84707.1"/>
    <property type="molecule type" value="Genomic_DNA"/>
</dbReference>
<dbReference type="InterPro" id="IPR006311">
    <property type="entry name" value="TAT_signal"/>
</dbReference>
<sequence length="362" mass="40363">MMINRRTFTLGVAAGTALAGLGLSSRPAFAAKKLSSQSALVIDAMGEIRSVYSKALIREILDSGMNSIAITLCDPKTFEQDAYQSAIQGILEYNAYLEAHPDLFIKGERAADILTAQKQDKLSVFYLAQNSTQFGRDLDNVDVFYDLGMRSSQVTYNYQNWAGAGCKEKHGSGLTVFGHELVEKMNDVRMLIDLSHAGMQTMADSIKASKEPVVISHTCCKALNDNERNTTDENLKAMAQKGGVVGICQMRPFMTDKKKDALPVYFDHILHAIKVAGIDHVAIGSDRDHRRVNMTPEYIAELRAEEGANFNDAHWPLYFEELNGPRRMEVIWDGLHKRGLTEDQLEKVMGQNLYRLYETVIG</sequence>
<keyword evidence="1" id="KW-0732">Signal</keyword>
<dbReference type="InParanoid" id="A0A2G4YQY8"/>
<evidence type="ECO:0008006" key="4">
    <source>
        <dbReference type="Google" id="ProtNLM"/>
    </source>
</evidence>